<dbReference type="PANTHER" id="PTHR24198">
    <property type="entry name" value="ANKYRIN REPEAT AND PROTEIN KINASE DOMAIN-CONTAINING PROTEIN"/>
    <property type="match status" value="1"/>
</dbReference>
<organism evidence="4 5">
    <name type="scientific">Vitrella brassicaformis (strain CCMP3155)</name>
    <dbReference type="NCBI Taxonomy" id="1169540"/>
    <lineage>
        <taxon>Eukaryota</taxon>
        <taxon>Sar</taxon>
        <taxon>Alveolata</taxon>
        <taxon>Colpodellida</taxon>
        <taxon>Vitrellaceae</taxon>
        <taxon>Vitrella</taxon>
    </lineage>
</organism>
<dbReference type="Proteomes" id="UP000041254">
    <property type="component" value="Unassembled WGS sequence"/>
</dbReference>
<feature type="compositionally biased region" description="Acidic residues" evidence="3">
    <location>
        <begin position="705"/>
        <end position="718"/>
    </location>
</feature>
<evidence type="ECO:0000313" key="4">
    <source>
        <dbReference type="EMBL" id="CEM04344.1"/>
    </source>
</evidence>
<gene>
    <name evidence="4" type="ORF">Vbra_192</name>
</gene>
<dbReference type="Gene3D" id="1.25.40.20">
    <property type="entry name" value="Ankyrin repeat-containing domain"/>
    <property type="match status" value="2"/>
</dbReference>
<keyword evidence="2" id="KW-0040">ANK repeat</keyword>
<feature type="compositionally biased region" description="Acidic residues" evidence="3">
    <location>
        <begin position="652"/>
        <end position="672"/>
    </location>
</feature>
<dbReference type="InterPro" id="IPR036770">
    <property type="entry name" value="Ankyrin_rpt-contain_sf"/>
</dbReference>
<proteinExistence type="predicted"/>
<name>A0A0G4EZT8_VITBC</name>
<evidence type="ECO:0000256" key="2">
    <source>
        <dbReference type="ARBA" id="ARBA00023043"/>
    </source>
</evidence>
<dbReference type="AlphaFoldDB" id="A0A0G4EZT8"/>
<dbReference type="OrthoDB" id="6136903at2759"/>
<dbReference type="SMART" id="SM00248">
    <property type="entry name" value="ANK"/>
    <property type="match status" value="3"/>
</dbReference>
<dbReference type="EMBL" id="CDMY01000350">
    <property type="protein sequence ID" value="CEM04344.1"/>
    <property type="molecule type" value="Genomic_DNA"/>
</dbReference>
<dbReference type="PANTHER" id="PTHR24198:SF165">
    <property type="entry name" value="ANKYRIN REPEAT-CONTAINING PROTEIN-RELATED"/>
    <property type="match status" value="1"/>
</dbReference>
<sequence length="718" mass="78267">MSVEAYVPPSEQLWDGVLGRTLPSGQDVTQLISGGVDLNLVPELEAPWEDAFEGIVRSFSILALAIDNMTDNTVPSIWVRHHPNESPIALPHCPSLDIQDEILTALIDGGADVNGGVNEDGDPLPSPLQVAIASGNDNAIDLLLKRGANRELAVPQTLPTDQPTEVHEDWLLSTYRRLVDIDDTLAIAQDALHSAAGTIHAFSQQFVNQYVDMLVANGADIRARDEEGRTALYRAARCGSHQGVTSLCSRLTADDVDRGTPDDTDDTPLCVAAWRLNLEIEWAEKPDRLVSESVRDRATRDIPHRKRSIRELLRAGADISRIPHSRRTDKPKVFQLALAEYVTVLEELPFGVMRCVNAALHPMRKMADVLTQALPKATAQQLKAVFPSFDPYRRSVAPPPLPTHAHPVAPWQDDETPFAGKGMSETAWRVASFFIDPSALEHTWHSRRPVQNVTEIGRRINAAMKVFVFRAASLEVVGNGEVVGGTRLVQQPDDDGEDGDEPGAKRAKASKPPLQYFALADRADSRPREAVHKHGRLGLKEVVHKARLDEIAKWQAELDKLHDKKAKRQDKKDKCQLPPMVKGFNTLVGNDDCHFDWGQLGYIDRTGMFRRFDGPTDPFADGDGDGGDGSGAPQGGGDGHDGGGGGGRGEGAMEEGEDADGAMDEDDSGGEEDTFRPRRPQPRDMQDPFLAYVDPPAGADHGDAEAEDADGAMDVADE</sequence>
<reference evidence="4 5" key="1">
    <citation type="submission" date="2014-11" db="EMBL/GenBank/DDBJ databases">
        <authorList>
            <person name="Zhu J."/>
            <person name="Qi W."/>
            <person name="Song R."/>
        </authorList>
    </citation>
    <scope>NUCLEOTIDE SEQUENCE [LARGE SCALE GENOMIC DNA]</scope>
</reference>
<feature type="compositionally biased region" description="Gly residues" evidence="3">
    <location>
        <begin position="627"/>
        <end position="650"/>
    </location>
</feature>
<evidence type="ECO:0000313" key="5">
    <source>
        <dbReference type="Proteomes" id="UP000041254"/>
    </source>
</evidence>
<accession>A0A0G4EZT8</accession>
<evidence type="ECO:0000256" key="3">
    <source>
        <dbReference type="SAM" id="MobiDB-lite"/>
    </source>
</evidence>
<dbReference type="STRING" id="1169540.A0A0G4EZT8"/>
<dbReference type="InParanoid" id="A0A0G4EZT8"/>
<dbReference type="PhylomeDB" id="A0A0G4EZT8"/>
<dbReference type="InterPro" id="IPR002110">
    <property type="entry name" value="Ankyrin_rpt"/>
</dbReference>
<keyword evidence="1" id="KW-0677">Repeat</keyword>
<feature type="compositionally biased region" description="Acidic residues" evidence="3">
    <location>
        <begin position="492"/>
        <end position="501"/>
    </location>
</feature>
<evidence type="ECO:0000256" key="1">
    <source>
        <dbReference type="ARBA" id="ARBA00022737"/>
    </source>
</evidence>
<dbReference type="VEuPathDB" id="CryptoDB:Vbra_192"/>
<dbReference type="Pfam" id="PF13637">
    <property type="entry name" value="Ank_4"/>
    <property type="match status" value="1"/>
</dbReference>
<keyword evidence="5" id="KW-1185">Reference proteome</keyword>
<feature type="compositionally biased region" description="Basic and acidic residues" evidence="3">
    <location>
        <begin position="673"/>
        <end position="686"/>
    </location>
</feature>
<dbReference type="SUPFAM" id="SSF48403">
    <property type="entry name" value="Ankyrin repeat"/>
    <property type="match status" value="1"/>
</dbReference>
<feature type="region of interest" description="Disordered" evidence="3">
    <location>
        <begin position="613"/>
        <end position="718"/>
    </location>
</feature>
<protein>
    <submittedName>
        <fullName evidence="4">Uncharacterized protein</fullName>
    </submittedName>
</protein>
<feature type="region of interest" description="Disordered" evidence="3">
    <location>
        <begin position="485"/>
        <end position="511"/>
    </location>
</feature>